<dbReference type="Proteomes" id="UP001141629">
    <property type="component" value="Unassembled WGS sequence"/>
</dbReference>
<dbReference type="EMBL" id="JACKVK010000009">
    <property type="protein sequence ID" value="MCV7422506.1"/>
    <property type="molecule type" value="Genomic_DNA"/>
</dbReference>
<evidence type="ECO:0000313" key="12">
    <source>
        <dbReference type="EMBL" id="MCV7422506.1"/>
    </source>
</evidence>
<dbReference type="GO" id="GO:0046872">
    <property type="term" value="F:metal ion binding"/>
    <property type="evidence" value="ECO:0007669"/>
    <property type="project" value="UniProtKB-KW"/>
</dbReference>
<dbReference type="PROSITE" id="PS51402">
    <property type="entry name" value="CATALASE_3"/>
    <property type="match status" value="1"/>
</dbReference>
<dbReference type="SUPFAM" id="SSF56634">
    <property type="entry name" value="Heme-dependent catalase-like"/>
    <property type="match status" value="1"/>
</dbReference>
<keyword evidence="6 7" id="KW-0408">Iron</keyword>
<evidence type="ECO:0000313" key="13">
    <source>
        <dbReference type="Proteomes" id="UP001141629"/>
    </source>
</evidence>
<dbReference type="RefSeq" id="WP_263997340.1">
    <property type="nucleotide sequence ID" value="NZ_JACKVK010000009.1"/>
</dbReference>
<proteinExistence type="inferred from homology"/>
<dbReference type="GO" id="GO:0042744">
    <property type="term" value="P:hydrogen peroxide catabolic process"/>
    <property type="evidence" value="ECO:0007669"/>
    <property type="project" value="TreeGrafter"/>
</dbReference>
<evidence type="ECO:0000259" key="11">
    <source>
        <dbReference type="SMART" id="SM01060"/>
    </source>
</evidence>
<dbReference type="InterPro" id="IPR018028">
    <property type="entry name" value="Catalase"/>
</dbReference>
<dbReference type="GO" id="GO:0020037">
    <property type="term" value="F:heme binding"/>
    <property type="evidence" value="ECO:0007669"/>
    <property type="project" value="InterPro"/>
</dbReference>
<feature type="binding site" description="axial binding residue" evidence="9">
    <location>
        <position position="330"/>
    </location>
    <ligand>
        <name>heme</name>
        <dbReference type="ChEBI" id="CHEBI:30413"/>
    </ligand>
    <ligandPart>
        <name>Fe</name>
        <dbReference type="ChEBI" id="CHEBI:18248"/>
    </ligandPart>
</feature>
<comment type="caution">
    <text evidence="12">The sequence shown here is derived from an EMBL/GenBank/DDBJ whole genome shotgun (WGS) entry which is preliminary data.</text>
</comment>
<organism evidence="12 13">
    <name type="scientific">Mycobacterium yunnanensis</name>
    <dbReference type="NCBI Taxonomy" id="368477"/>
    <lineage>
        <taxon>Bacteria</taxon>
        <taxon>Bacillati</taxon>
        <taxon>Actinomycetota</taxon>
        <taxon>Actinomycetes</taxon>
        <taxon>Mycobacteriales</taxon>
        <taxon>Mycobacteriaceae</taxon>
        <taxon>Mycobacterium</taxon>
    </lineage>
</organism>
<evidence type="ECO:0000256" key="10">
    <source>
        <dbReference type="SAM" id="MobiDB-lite"/>
    </source>
</evidence>
<keyword evidence="4 7" id="KW-0479">Metal-binding</keyword>
<feature type="active site" evidence="8">
    <location>
        <position position="64"/>
    </location>
</feature>
<dbReference type="SMART" id="SM01060">
    <property type="entry name" value="Catalase"/>
    <property type="match status" value="1"/>
</dbReference>
<comment type="similarity">
    <text evidence="1 7">Belongs to the catalase family.</text>
</comment>
<keyword evidence="3 7" id="KW-0349">Heme</keyword>
<dbReference type="Gene3D" id="2.40.180.10">
    <property type="entry name" value="Catalase core domain"/>
    <property type="match status" value="1"/>
</dbReference>
<dbReference type="PROSITE" id="PS51318">
    <property type="entry name" value="TAT"/>
    <property type="match status" value="1"/>
</dbReference>
<dbReference type="PANTHER" id="PTHR11465">
    <property type="entry name" value="CATALASE"/>
    <property type="match status" value="1"/>
</dbReference>
<dbReference type="Pfam" id="PF00199">
    <property type="entry name" value="Catalase"/>
    <property type="match status" value="1"/>
</dbReference>
<keyword evidence="2 7" id="KW-0575">Peroxidase</keyword>
<name>A0A9X2Z4K6_9MYCO</name>
<reference evidence="12" key="2">
    <citation type="journal article" date="2022" name="BMC Genomics">
        <title>Comparative genome analysis of mycobacteria focusing on tRNA and non-coding RNA.</title>
        <authorList>
            <person name="Behra P.R.K."/>
            <person name="Pettersson B.M.F."/>
            <person name="Ramesh M."/>
            <person name="Das S."/>
            <person name="Dasgupta S."/>
            <person name="Kirsebom L.A."/>
        </authorList>
    </citation>
    <scope>NUCLEOTIDE SEQUENCE</scope>
    <source>
        <strain evidence="12">DSM 44838</strain>
    </source>
</reference>
<dbReference type="InterPro" id="IPR011614">
    <property type="entry name" value="Catalase_core"/>
</dbReference>
<dbReference type="InterPro" id="IPR020835">
    <property type="entry name" value="Catalase_sf"/>
</dbReference>
<sequence>MPNPRLNRRDALVGLAAAGTVLAVGAGGVAEASGWLNPQRLTSSRFTDRFEQLYGRHNGFRRNHAKGLAATGTFTGNGAGTEVSKAAVFAAATVPVTARFSLGGTLPDVADQPATVRGLGVRFDLPGEGQWRTAMVNVPVFTDSTPQGFFDRLLAGKPDPATGKPVPSVMNDFLARHPETAAAMKVIKATPPSSGFANSTFHGLNAFIATNGAGSSVPVRWTVVPMDPPGPATPEAGHDYLFDDLIERMDRGPVSWRLMLTVAQPGDPTHDATLPWPADRRTVEVGTLTIDAVHTEAPGNARDVNFDPMVLPEGLGPSDDPLPRARSAVYARSFERRTREPKSPSEVDVEKVNHDH</sequence>
<dbReference type="GO" id="GO:0005737">
    <property type="term" value="C:cytoplasm"/>
    <property type="evidence" value="ECO:0007669"/>
    <property type="project" value="TreeGrafter"/>
</dbReference>
<comment type="function">
    <text evidence="7">Has an organic peroxide-dependent peroxidase activity.</text>
</comment>
<dbReference type="CDD" id="cd08153">
    <property type="entry name" value="srpA_like"/>
    <property type="match status" value="1"/>
</dbReference>
<dbReference type="AlphaFoldDB" id="A0A9X2Z4K6"/>
<keyword evidence="13" id="KW-1185">Reference proteome</keyword>
<dbReference type="GO" id="GO:0042542">
    <property type="term" value="P:response to hydrogen peroxide"/>
    <property type="evidence" value="ECO:0007669"/>
    <property type="project" value="TreeGrafter"/>
</dbReference>
<evidence type="ECO:0000256" key="3">
    <source>
        <dbReference type="ARBA" id="ARBA00022617"/>
    </source>
</evidence>
<dbReference type="InterPro" id="IPR024168">
    <property type="entry name" value="Catalase_SrpA-type_pred"/>
</dbReference>
<evidence type="ECO:0000256" key="8">
    <source>
        <dbReference type="PIRSR" id="PIRSR000296-1"/>
    </source>
</evidence>
<dbReference type="Gene3D" id="1.20.1280.120">
    <property type="match status" value="1"/>
</dbReference>
<keyword evidence="5 7" id="KW-0560">Oxidoreductase</keyword>
<dbReference type="EC" id="1.11.1.-" evidence="7"/>
<comment type="cofactor">
    <cofactor evidence="7">
        <name>heme</name>
        <dbReference type="ChEBI" id="CHEBI:30413"/>
    </cofactor>
</comment>
<dbReference type="PIRSF" id="PIRSF000296">
    <property type="entry name" value="SrpA"/>
    <property type="match status" value="1"/>
</dbReference>
<feature type="domain" description="Catalase core" evidence="11">
    <location>
        <begin position="30"/>
        <end position="351"/>
    </location>
</feature>
<reference evidence="12" key="1">
    <citation type="submission" date="2020-07" db="EMBL/GenBank/DDBJ databases">
        <authorList>
            <person name="Pettersson B.M.F."/>
            <person name="Behra P.R.K."/>
            <person name="Ramesh M."/>
            <person name="Das S."/>
            <person name="Dasgupta S."/>
            <person name="Kirsebom L.A."/>
        </authorList>
    </citation>
    <scope>NUCLEOTIDE SEQUENCE</scope>
    <source>
        <strain evidence="12">DSM 44838</strain>
    </source>
</reference>
<evidence type="ECO:0000256" key="6">
    <source>
        <dbReference type="ARBA" id="ARBA00023004"/>
    </source>
</evidence>
<dbReference type="InterPro" id="IPR006311">
    <property type="entry name" value="TAT_signal"/>
</dbReference>
<dbReference type="PANTHER" id="PTHR11465:SF9">
    <property type="entry name" value="CATALASE"/>
    <property type="match status" value="1"/>
</dbReference>
<accession>A0A9X2Z4K6</accession>
<evidence type="ECO:0000256" key="7">
    <source>
        <dbReference type="PIRNR" id="PIRNR000296"/>
    </source>
</evidence>
<evidence type="ECO:0000256" key="2">
    <source>
        <dbReference type="ARBA" id="ARBA00022559"/>
    </source>
</evidence>
<dbReference type="GO" id="GO:0004096">
    <property type="term" value="F:catalase activity"/>
    <property type="evidence" value="ECO:0007669"/>
    <property type="project" value="InterPro"/>
</dbReference>
<evidence type="ECO:0000256" key="1">
    <source>
        <dbReference type="ARBA" id="ARBA00005329"/>
    </source>
</evidence>
<evidence type="ECO:0000256" key="9">
    <source>
        <dbReference type="PIRSR" id="PIRSR000296-2"/>
    </source>
</evidence>
<evidence type="ECO:0000256" key="4">
    <source>
        <dbReference type="ARBA" id="ARBA00022723"/>
    </source>
</evidence>
<feature type="region of interest" description="Disordered" evidence="10">
    <location>
        <begin position="333"/>
        <end position="356"/>
    </location>
</feature>
<evidence type="ECO:0000256" key="5">
    <source>
        <dbReference type="ARBA" id="ARBA00023002"/>
    </source>
</evidence>
<gene>
    <name evidence="12" type="ORF">H7K45_18320</name>
</gene>
<protein>
    <recommendedName>
        <fullName evidence="7">Catalase-related peroxidase</fullName>
        <ecNumber evidence="7">1.11.1.-</ecNumber>
    </recommendedName>
</protein>